<reference evidence="2" key="1">
    <citation type="submission" date="2016-11" db="EMBL/GenBank/DDBJ databases">
        <title>The genome sequence of Colletotrichum cuscutae.</title>
        <authorList>
            <person name="Baroncelli R."/>
        </authorList>
    </citation>
    <scope>NUCLEOTIDE SEQUENCE</scope>
    <source>
        <strain evidence="2">IMI 304802</strain>
    </source>
</reference>
<evidence type="ECO:0000313" key="2">
    <source>
        <dbReference type="EMBL" id="KAK1472504.1"/>
    </source>
</evidence>
<proteinExistence type="predicted"/>
<keyword evidence="3" id="KW-1185">Reference proteome</keyword>
<comment type="caution">
    <text evidence="2">The sequence shown here is derived from an EMBL/GenBank/DDBJ whole genome shotgun (WGS) entry which is preliminary data.</text>
</comment>
<feature type="region of interest" description="Disordered" evidence="1">
    <location>
        <begin position="143"/>
        <end position="164"/>
    </location>
</feature>
<feature type="region of interest" description="Disordered" evidence="1">
    <location>
        <begin position="45"/>
        <end position="64"/>
    </location>
</feature>
<evidence type="ECO:0000256" key="1">
    <source>
        <dbReference type="SAM" id="MobiDB-lite"/>
    </source>
</evidence>
<dbReference type="Proteomes" id="UP001239213">
    <property type="component" value="Unassembled WGS sequence"/>
</dbReference>
<accession>A0AAI9V9Q0</accession>
<gene>
    <name evidence="2" type="ORF">CCUS01_05889</name>
</gene>
<dbReference type="EMBL" id="MPDP01000190">
    <property type="protein sequence ID" value="KAK1472504.1"/>
    <property type="molecule type" value="Genomic_DNA"/>
</dbReference>
<sequence length="164" mass="17258">MRRAVADEPASSDRAAKDRGESVMLALSQIPSILRLEEEESRLDCSDQTKASRVVGGQPCDGPENVEIIDHDRDGATGEQNVFASGAADAGAGVVLLQQKTDWKGASCARWDGAASGAGVRVTGVSPVSPMCRPYLVPTAQEVTRSDGTRTVSERDAWDAGRAS</sequence>
<protein>
    <submittedName>
        <fullName evidence="2">Uncharacterized protein</fullName>
    </submittedName>
</protein>
<name>A0AAI9V9Q0_9PEZI</name>
<dbReference type="AlphaFoldDB" id="A0AAI9V9Q0"/>
<feature type="region of interest" description="Disordered" evidence="1">
    <location>
        <begin position="1"/>
        <end position="21"/>
    </location>
</feature>
<feature type="compositionally biased region" description="Basic and acidic residues" evidence="1">
    <location>
        <begin position="144"/>
        <end position="164"/>
    </location>
</feature>
<organism evidence="2 3">
    <name type="scientific">Colletotrichum cuscutae</name>
    <dbReference type="NCBI Taxonomy" id="1209917"/>
    <lineage>
        <taxon>Eukaryota</taxon>
        <taxon>Fungi</taxon>
        <taxon>Dikarya</taxon>
        <taxon>Ascomycota</taxon>
        <taxon>Pezizomycotina</taxon>
        <taxon>Sordariomycetes</taxon>
        <taxon>Hypocreomycetidae</taxon>
        <taxon>Glomerellales</taxon>
        <taxon>Glomerellaceae</taxon>
        <taxon>Colletotrichum</taxon>
        <taxon>Colletotrichum acutatum species complex</taxon>
    </lineage>
</organism>
<evidence type="ECO:0000313" key="3">
    <source>
        <dbReference type="Proteomes" id="UP001239213"/>
    </source>
</evidence>